<gene>
    <name evidence="2" type="ORF">BpHYR1_027427</name>
</gene>
<protein>
    <submittedName>
        <fullName evidence="2">Uncharacterized protein</fullName>
    </submittedName>
</protein>
<evidence type="ECO:0000313" key="2">
    <source>
        <dbReference type="EMBL" id="RNA38558.1"/>
    </source>
</evidence>
<sequence>MFLVSFGTGWFSRSSKYKVTDKAIRFSISFSLTRIILSNFLLSIFMADEKIFSRYGIIDITYKYLLTFCLDNEKRILRKNIKSEIDL</sequence>
<name>A0A3M7SSM0_BRAPC</name>
<keyword evidence="1" id="KW-0812">Transmembrane</keyword>
<accession>A0A3M7SSM0</accession>
<comment type="caution">
    <text evidence="2">The sequence shown here is derived from an EMBL/GenBank/DDBJ whole genome shotgun (WGS) entry which is preliminary data.</text>
</comment>
<proteinExistence type="predicted"/>
<dbReference type="AlphaFoldDB" id="A0A3M7SSM0"/>
<dbReference type="Proteomes" id="UP000276133">
    <property type="component" value="Unassembled WGS sequence"/>
</dbReference>
<organism evidence="2 3">
    <name type="scientific">Brachionus plicatilis</name>
    <name type="common">Marine rotifer</name>
    <name type="synonym">Brachionus muelleri</name>
    <dbReference type="NCBI Taxonomy" id="10195"/>
    <lineage>
        <taxon>Eukaryota</taxon>
        <taxon>Metazoa</taxon>
        <taxon>Spiralia</taxon>
        <taxon>Gnathifera</taxon>
        <taxon>Rotifera</taxon>
        <taxon>Eurotatoria</taxon>
        <taxon>Monogononta</taxon>
        <taxon>Pseudotrocha</taxon>
        <taxon>Ploima</taxon>
        <taxon>Brachionidae</taxon>
        <taxon>Brachionus</taxon>
    </lineage>
</organism>
<feature type="transmembrane region" description="Helical" evidence="1">
    <location>
        <begin position="23"/>
        <end position="45"/>
    </location>
</feature>
<keyword evidence="1" id="KW-1133">Transmembrane helix</keyword>
<evidence type="ECO:0000256" key="1">
    <source>
        <dbReference type="SAM" id="Phobius"/>
    </source>
</evidence>
<reference evidence="2 3" key="1">
    <citation type="journal article" date="2018" name="Sci. Rep.">
        <title>Genomic signatures of local adaptation to the degree of environmental predictability in rotifers.</title>
        <authorList>
            <person name="Franch-Gras L."/>
            <person name="Hahn C."/>
            <person name="Garcia-Roger E.M."/>
            <person name="Carmona M.J."/>
            <person name="Serra M."/>
            <person name="Gomez A."/>
        </authorList>
    </citation>
    <scope>NUCLEOTIDE SEQUENCE [LARGE SCALE GENOMIC DNA]</scope>
    <source>
        <strain evidence="2">HYR1</strain>
    </source>
</reference>
<keyword evidence="1" id="KW-0472">Membrane</keyword>
<evidence type="ECO:0000313" key="3">
    <source>
        <dbReference type="Proteomes" id="UP000276133"/>
    </source>
</evidence>
<dbReference type="EMBL" id="REGN01000859">
    <property type="protein sequence ID" value="RNA38558.1"/>
    <property type="molecule type" value="Genomic_DNA"/>
</dbReference>
<keyword evidence="3" id="KW-1185">Reference proteome</keyword>